<evidence type="ECO:0000313" key="3">
    <source>
        <dbReference type="EMBL" id="MCF1716019.1"/>
    </source>
</evidence>
<keyword evidence="4" id="KW-1185">Reference proteome</keyword>
<dbReference type="EMBL" id="JAKEVY010000004">
    <property type="protein sequence ID" value="MCF1716019.1"/>
    <property type="molecule type" value="Genomic_DNA"/>
</dbReference>
<dbReference type="InterPro" id="IPR022742">
    <property type="entry name" value="Hydrolase_4"/>
</dbReference>
<keyword evidence="1" id="KW-0812">Transmembrane</keyword>
<sequence>MKWLSRLQIAVVLYAVIGIAVFYLQDYFLFHPEPLTKSSPYKFEQPFKEMNIPIKEGVNMNVVCFLPASDSSKPASGAVLYFHGNKKNISHYAKYAGYFTSRGFEVWMPDYPGFGKSTGELTEEQLHQFARQTYKLVRARYAADSIFIYGKSLGTGIATRLATESATQTLILETPYYSITSLFSRYLPIYPVSRMIKMKFPTYQYIQQVKAPILILQGTDDGVVPYSNASRLKPLLKAADKFETIEEGSHNDLTTFPAYQAAIDSVLKYKN</sequence>
<proteinExistence type="predicted"/>
<dbReference type="Pfam" id="PF12146">
    <property type="entry name" value="Hydrolase_4"/>
    <property type="match status" value="1"/>
</dbReference>
<evidence type="ECO:0000256" key="1">
    <source>
        <dbReference type="SAM" id="Phobius"/>
    </source>
</evidence>
<evidence type="ECO:0000313" key="4">
    <source>
        <dbReference type="Proteomes" id="UP001200145"/>
    </source>
</evidence>
<dbReference type="PANTHER" id="PTHR12277:SF81">
    <property type="entry name" value="PROTEIN ABHD13"/>
    <property type="match status" value="1"/>
</dbReference>
<dbReference type="InterPro" id="IPR029058">
    <property type="entry name" value="AB_hydrolase_fold"/>
</dbReference>
<reference evidence="3 4" key="1">
    <citation type="submission" date="2022-01" db="EMBL/GenBank/DDBJ databases">
        <title>Flavihumibacter sp. nov., isolated from sediment of a river.</title>
        <authorList>
            <person name="Liu H."/>
        </authorList>
    </citation>
    <scope>NUCLEOTIDE SEQUENCE [LARGE SCALE GENOMIC DNA]</scope>
    <source>
        <strain evidence="3 4">RY-1</strain>
    </source>
</reference>
<feature type="transmembrane region" description="Helical" evidence="1">
    <location>
        <begin position="7"/>
        <end position="30"/>
    </location>
</feature>
<dbReference type="PANTHER" id="PTHR12277">
    <property type="entry name" value="ALPHA/BETA HYDROLASE DOMAIN-CONTAINING PROTEIN"/>
    <property type="match status" value="1"/>
</dbReference>
<protein>
    <submittedName>
        <fullName evidence="3">Lysophospholipase</fullName>
    </submittedName>
</protein>
<feature type="domain" description="Serine aminopeptidase S33" evidence="2">
    <location>
        <begin position="75"/>
        <end position="200"/>
    </location>
</feature>
<dbReference type="SUPFAM" id="SSF53474">
    <property type="entry name" value="alpha/beta-Hydrolases"/>
    <property type="match status" value="1"/>
</dbReference>
<keyword evidence="1" id="KW-1133">Transmembrane helix</keyword>
<accession>A0ABS9BMF8</accession>
<dbReference type="Gene3D" id="3.40.50.1820">
    <property type="entry name" value="alpha/beta hydrolase"/>
    <property type="match status" value="1"/>
</dbReference>
<gene>
    <name evidence="3" type="ORF">L0U88_15370</name>
</gene>
<name>A0ABS9BMF8_9BACT</name>
<keyword evidence="1" id="KW-0472">Membrane</keyword>
<organism evidence="3 4">
    <name type="scientific">Flavihumibacter fluminis</name>
    <dbReference type="NCBI Taxonomy" id="2909236"/>
    <lineage>
        <taxon>Bacteria</taxon>
        <taxon>Pseudomonadati</taxon>
        <taxon>Bacteroidota</taxon>
        <taxon>Chitinophagia</taxon>
        <taxon>Chitinophagales</taxon>
        <taxon>Chitinophagaceae</taxon>
        <taxon>Flavihumibacter</taxon>
    </lineage>
</organism>
<dbReference type="RefSeq" id="WP_234866971.1">
    <property type="nucleotide sequence ID" value="NZ_JAKEVY010000004.1"/>
</dbReference>
<comment type="caution">
    <text evidence="3">The sequence shown here is derived from an EMBL/GenBank/DDBJ whole genome shotgun (WGS) entry which is preliminary data.</text>
</comment>
<evidence type="ECO:0000259" key="2">
    <source>
        <dbReference type="Pfam" id="PF12146"/>
    </source>
</evidence>
<dbReference type="Proteomes" id="UP001200145">
    <property type="component" value="Unassembled WGS sequence"/>
</dbReference>